<evidence type="ECO:0000313" key="2">
    <source>
        <dbReference type="Proteomes" id="UP000004810"/>
    </source>
</evidence>
<dbReference type="Proteomes" id="UP000004810">
    <property type="component" value="Unassembled WGS sequence"/>
</dbReference>
<comment type="caution">
    <text evidence="1">The sequence shown here is derived from an EMBL/GenBank/DDBJ whole genome shotgun (WGS) entry which is preliminary data.</text>
</comment>
<evidence type="ECO:0000313" key="1">
    <source>
        <dbReference type="EMBL" id="EJW70057.1"/>
    </source>
</evidence>
<accession>J9DZM7</accession>
<organism evidence="1 2">
    <name type="scientific">Wuchereria bancrofti</name>
    <dbReference type="NCBI Taxonomy" id="6293"/>
    <lineage>
        <taxon>Eukaryota</taxon>
        <taxon>Metazoa</taxon>
        <taxon>Ecdysozoa</taxon>
        <taxon>Nematoda</taxon>
        <taxon>Chromadorea</taxon>
        <taxon>Rhabditida</taxon>
        <taxon>Spirurina</taxon>
        <taxon>Spiruromorpha</taxon>
        <taxon>Filarioidea</taxon>
        <taxon>Onchocercidae</taxon>
        <taxon>Wuchereria</taxon>
    </lineage>
</organism>
<feature type="non-terminal residue" evidence="1">
    <location>
        <position position="1"/>
    </location>
</feature>
<proteinExistence type="predicted"/>
<gene>
    <name evidence="1" type="ORF">WUBG_19038</name>
</gene>
<reference evidence="2" key="1">
    <citation type="submission" date="2012-08" db="EMBL/GenBank/DDBJ databases">
        <title>The Genome Sequence of Wuchereria bancrofti.</title>
        <authorList>
            <person name="Nutman T.B."/>
            <person name="Fink D.L."/>
            <person name="Russ C."/>
            <person name="Young S."/>
            <person name="Zeng Q."/>
            <person name="Koehrsen M."/>
            <person name="Alvarado L."/>
            <person name="Berlin A."/>
            <person name="Chapman S.B."/>
            <person name="Chen Z."/>
            <person name="Freedman E."/>
            <person name="Gellesch M."/>
            <person name="Goldberg J."/>
            <person name="Griggs A."/>
            <person name="Gujja S."/>
            <person name="Heilman E.R."/>
            <person name="Heiman D."/>
            <person name="Hepburn T."/>
            <person name="Howarth C."/>
            <person name="Jen D."/>
            <person name="Larson L."/>
            <person name="Lewis B."/>
            <person name="Mehta T."/>
            <person name="Park D."/>
            <person name="Pearson M."/>
            <person name="Roberts A."/>
            <person name="Saif S."/>
            <person name="Shea T."/>
            <person name="Shenoy N."/>
            <person name="Sisk P."/>
            <person name="Stolte C."/>
            <person name="Sykes S."/>
            <person name="Walk T."/>
            <person name="White J."/>
            <person name="Yandava C."/>
            <person name="Haas B."/>
            <person name="Henn M.R."/>
            <person name="Nusbaum C."/>
            <person name="Birren B."/>
        </authorList>
    </citation>
    <scope>NUCLEOTIDE SEQUENCE [LARGE SCALE GENOMIC DNA]</scope>
    <source>
        <strain evidence="2">NA</strain>
    </source>
</reference>
<sequence>VYRDLWEASSIVLQEETRSGSRVDVTLRLRIIETLSPQDLSGQTPYRDFEISVSSFDNVIIAVNGNTV</sequence>
<protein>
    <submittedName>
        <fullName evidence="1">Uncharacterized protein</fullName>
    </submittedName>
</protein>
<dbReference type="AlphaFoldDB" id="J9DZM7"/>
<dbReference type="EMBL" id="ADBV01023809">
    <property type="protein sequence ID" value="EJW70057.1"/>
    <property type="molecule type" value="Genomic_DNA"/>
</dbReference>
<feature type="non-terminal residue" evidence="1">
    <location>
        <position position="68"/>
    </location>
</feature>
<name>J9DZM7_WUCBA</name>